<gene>
    <name evidence="3" type="ORF">DRU74_23005</name>
</gene>
<dbReference type="InterPro" id="IPR024498">
    <property type="entry name" value="DUF2786"/>
</dbReference>
<dbReference type="AlphaFoldDB" id="A0A3R0X6R7"/>
<dbReference type="Proteomes" id="UP000885374">
    <property type="component" value="Unassembled WGS sequence"/>
</dbReference>
<sequence length="235" mass="26128">MNKERYLQKIKKLLNKAKSNSSAEESATALRMAQTLMREHGLGEVDVEFIDISESLSKGAPDNAIKPTCYTSMLLTLTCKAFGVEAVLDWRYTARGIPVRIVRFYGPAERPEVAAYAFDVLSRQLRKARADFIGGLRKNMKPSTKTGRADNYCEAWVNGVWNNLQAFACTEAETTLIQAYRAKHYNNLSKAETREAAKVRGSDESRYLGYRDGQKVTLHHGVGGNSDSPALIGRG</sequence>
<reference evidence="3" key="1">
    <citation type="submission" date="2018-07" db="EMBL/GenBank/DDBJ databases">
        <authorList>
            <person name="Ashton P.M."/>
            <person name="Dallman T."/>
            <person name="Nair S."/>
            <person name="De Pinna E."/>
            <person name="Peters T."/>
            <person name="Grant K."/>
        </authorList>
    </citation>
    <scope>NUCLEOTIDE SEQUENCE [LARGE SCALE GENOMIC DNA]</scope>
    <source>
        <strain evidence="3">157339</strain>
    </source>
</reference>
<feature type="domain" description="DUF2786" evidence="1">
    <location>
        <begin position="5"/>
        <end position="42"/>
    </location>
</feature>
<dbReference type="PIRSF" id="PIRSF028111">
    <property type="entry name" value="UCP028111"/>
    <property type="match status" value="1"/>
</dbReference>
<name>A0A3R0X6R7_SALET</name>
<organism evidence="3">
    <name type="scientific">Salmonella enterica I</name>
    <dbReference type="NCBI Taxonomy" id="59201"/>
    <lineage>
        <taxon>Bacteria</taxon>
        <taxon>Pseudomonadati</taxon>
        <taxon>Pseudomonadota</taxon>
        <taxon>Gammaproteobacteria</taxon>
        <taxon>Enterobacterales</taxon>
        <taxon>Enterobacteriaceae</taxon>
        <taxon>Salmonella</taxon>
    </lineage>
</organism>
<evidence type="ECO:0000313" key="3">
    <source>
        <dbReference type="EMBL" id="MLU99550.1"/>
    </source>
</evidence>
<proteinExistence type="predicted"/>
<dbReference type="Pfam" id="PF10979">
    <property type="entry name" value="DUF2786"/>
    <property type="match status" value="1"/>
</dbReference>
<dbReference type="InterPro" id="IPR055592">
    <property type="entry name" value="DUF7168"/>
</dbReference>
<dbReference type="Pfam" id="PF23771">
    <property type="entry name" value="DUF7168"/>
    <property type="match status" value="1"/>
</dbReference>
<protein>
    <submittedName>
        <fullName evidence="3">DUF2786 domain-containing protein</fullName>
    </submittedName>
</protein>
<accession>A0A3R0X6R7</accession>
<evidence type="ECO:0000259" key="2">
    <source>
        <dbReference type="Pfam" id="PF23771"/>
    </source>
</evidence>
<comment type="caution">
    <text evidence="3">The sequence shown here is derived from an EMBL/GenBank/DDBJ whole genome shotgun (WGS) entry which is preliminary data.</text>
</comment>
<evidence type="ECO:0000259" key="1">
    <source>
        <dbReference type="Pfam" id="PF10979"/>
    </source>
</evidence>
<dbReference type="InterPro" id="IPR016868">
    <property type="entry name" value="Phage_B3_Orf5"/>
</dbReference>
<dbReference type="EMBL" id="RVHM01000047">
    <property type="protein sequence ID" value="MLU99550.1"/>
    <property type="molecule type" value="Genomic_DNA"/>
</dbReference>
<feature type="domain" description="DUF7168" evidence="2">
    <location>
        <begin position="67"/>
        <end position="195"/>
    </location>
</feature>